<evidence type="ECO:0000313" key="3">
    <source>
        <dbReference type="Proteomes" id="UP001295684"/>
    </source>
</evidence>
<feature type="region of interest" description="Disordered" evidence="1">
    <location>
        <begin position="271"/>
        <end position="302"/>
    </location>
</feature>
<evidence type="ECO:0000256" key="1">
    <source>
        <dbReference type="SAM" id="MobiDB-lite"/>
    </source>
</evidence>
<feature type="compositionally biased region" description="Basic and acidic residues" evidence="1">
    <location>
        <begin position="176"/>
        <end position="185"/>
    </location>
</feature>
<dbReference type="AlphaFoldDB" id="A0AAD1XKL3"/>
<keyword evidence="3" id="KW-1185">Reference proteome</keyword>
<accession>A0AAD1XKL3</accession>
<sequence>MDREKGLIALGIGASLVAAFCTYKMTGKVSNKSNKKSKRLFKTRDVDGCSESGLDEITLPLLDGDEGTETSYVQDKYSEISIPLNKERSKYDRQKRIIRGEDIEETITSSEITKTIEPNYNKRRNLQDYTGNRERTSSVDSEEERYNRWQRERENKLHAVNYVKNDKIYTEPAPKNPEKERSQEKRKLKNFLTTYKNDRFKPKNSKRSSSIKSHLTDYQKSSAGKVSLSGNTSTKIQKTKESGGNSMNEEISEKRETNFFDIFMAISKPIIDEKKSRKRRKKRAKRQARAHSNAMSEPNFLR</sequence>
<name>A0AAD1XKL3_EUPCR</name>
<dbReference type="Proteomes" id="UP001295684">
    <property type="component" value="Unassembled WGS sequence"/>
</dbReference>
<feature type="region of interest" description="Disordered" evidence="1">
    <location>
        <begin position="165"/>
        <end position="251"/>
    </location>
</feature>
<feature type="region of interest" description="Disordered" evidence="1">
    <location>
        <begin position="123"/>
        <end position="144"/>
    </location>
</feature>
<feature type="compositionally biased region" description="Basic residues" evidence="1">
    <location>
        <begin position="276"/>
        <end position="289"/>
    </location>
</feature>
<gene>
    <name evidence="2" type="ORF">ECRASSUSDP1_LOCUS15783</name>
</gene>
<dbReference type="EMBL" id="CAMPGE010015831">
    <property type="protein sequence ID" value="CAI2374430.1"/>
    <property type="molecule type" value="Genomic_DNA"/>
</dbReference>
<feature type="compositionally biased region" description="Polar residues" evidence="1">
    <location>
        <begin position="207"/>
        <end position="249"/>
    </location>
</feature>
<proteinExistence type="predicted"/>
<protein>
    <submittedName>
        <fullName evidence="2">Uncharacterized protein</fullName>
    </submittedName>
</protein>
<reference evidence="2" key="1">
    <citation type="submission" date="2023-07" db="EMBL/GenBank/DDBJ databases">
        <authorList>
            <consortium name="AG Swart"/>
            <person name="Singh M."/>
            <person name="Singh A."/>
            <person name="Seah K."/>
            <person name="Emmerich C."/>
        </authorList>
    </citation>
    <scope>NUCLEOTIDE SEQUENCE</scope>
    <source>
        <strain evidence="2">DP1</strain>
    </source>
</reference>
<evidence type="ECO:0000313" key="2">
    <source>
        <dbReference type="EMBL" id="CAI2374430.1"/>
    </source>
</evidence>
<comment type="caution">
    <text evidence="2">The sequence shown here is derived from an EMBL/GenBank/DDBJ whole genome shotgun (WGS) entry which is preliminary data.</text>
</comment>
<organism evidence="2 3">
    <name type="scientific">Euplotes crassus</name>
    <dbReference type="NCBI Taxonomy" id="5936"/>
    <lineage>
        <taxon>Eukaryota</taxon>
        <taxon>Sar</taxon>
        <taxon>Alveolata</taxon>
        <taxon>Ciliophora</taxon>
        <taxon>Intramacronucleata</taxon>
        <taxon>Spirotrichea</taxon>
        <taxon>Hypotrichia</taxon>
        <taxon>Euplotida</taxon>
        <taxon>Euplotidae</taxon>
        <taxon>Moneuplotes</taxon>
    </lineage>
</organism>